<sequence length="59" mass="6846">MVKLNYYLNKFEKTSEWLSIETGISKRTIDSYRACVREPSFSNGLKISKALNVNPYDLL</sequence>
<dbReference type="Proteomes" id="UP001451571">
    <property type="component" value="Chromosome"/>
</dbReference>
<proteinExistence type="predicted"/>
<feature type="domain" description="HTH cro/C1-type" evidence="1">
    <location>
        <begin position="18"/>
        <end position="58"/>
    </location>
</feature>
<gene>
    <name evidence="2" type="ORF">V6984_12150</name>
</gene>
<dbReference type="InterPro" id="IPR010982">
    <property type="entry name" value="Lambda_DNA-bd_dom_sf"/>
</dbReference>
<dbReference type="SUPFAM" id="SSF47413">
    <property type="entry name" value="lambda repressor-like DNA-binding domains"/>
    <property type="match status" value="1"/>
</dbReference>
<evidence type="ECO:0000259" key="1">
    <source>
        <dbReference type="PROSITE" id="PS50943"/>
    </source>
</evidence>
<dbReference type="RefSeq" id="WP_342755901.1">
    <property type="nucleotide sequence ID" value="NZ_CP146256.1"/>
</dbReference>
<name>A0ABZ3ESB2_9FIRM</name>
<protein>
    <recommendedName>
        <fullName evidence="1">HTH cro/C1-type domain-containing protein</fullName>
    </recommendedName>
</protein>
<evidence type="ECO:0000313" key="2">
    <source>
        <dbReference type="EMBL" id="XAH72283.1"/>
    </source>
</evidence>
<dbReference type="InterPro" id="IPR001387">
    <property type="entry name" value="Cro/C1-type_HTH"/>
</dbReference>
<dbReference type="Pfam" id="PF13443">
    <property type="entry name" value="HTH_26"/>
    <property type="match status" value="1"/>
</dbReference>
<reference evidence="2 3" key="1">
    <citation type="submission" date="2024-02" db="EMBL/GenBank/DDBJ databases">
        <title>Bacterial strain from lacustrine sediment.</title>
        <authorList>
            <person name="Petit C."/>
            <person name="Fadhlaoui K."/>
        </authorList>
    </citation>
    <scope>NUCLEOTIDE SEQUENCE [LARGE SCALE GENOMIC DNA]</scope>
    <source>
        <strain evidence="2 3">IPX-CK</strain>
    </source>
</reference>
<dbReference type="PROSITE" id="PS50943">
    <property type="entry name" value="HTH_CROC1"/>
    <property type="match status" value="1"/>
</dbReference>
<organism evidence="2 3">
    <name type="scientific">Kineothrix sedimenti</name>
    <dbReference type="NCBI Taxonomy" id="3123317"/>
    <lineage>
        <taxon>Bacteria</taxon>
        <taxon>Bacillati</taxon>
        <taxon>Bacillota</taxon>
        <taxon>Clostridia</taxon>
        <taxon>Lachnospirales</taxon>
        <taxon>Lachnospiraceae</taxon>
        <taxon>Kineothrix</taxon>
    </lineage>
</organism>
<dbReference type="EMBL" id="CP146256">
    <property type="protein sequence ID" value="XAH72283.1"/>
    <property type="molecule type" value="Genomic_DNA"/>
</dbReference>
<accession>A0ABZ3ESB2</accession>
<dbReference type="Gene3D" id="1.10.260.40">
    <property type="entry name" value="lambda repressor-like DNA-binding domains"/>
    <property type="match status" value="1"/>
</dbReference>
<evidence type="ECO:0000313" key="3">
    <source>
        <dbReference type="Proteomes" id="UP001451571"/>
    </source>
</evidence>
<keyword evidence="3" id="KW-1185">Reference proteome</keyword>